<gene>
    <name evidence="1" type="ORF">PoB_003450600</name>
</gene>
<organism evidence="1 2">
    <name type="scientific">Plakobranchus ocellatus</name>
    <dbReference type="NCBI Taxonomy" id="259542"/>
    <lineage>
        <taxon>Eukaryota</taxon>
        <taxon>Metazoa</taxon>
        <taxon>Spiralia</taxon>
        <taxon>Lophotrochozoa</taxon>
        <taxon>Mollusca</taxon>
        <taxon>Gastropoda</taxon>
        <taxon>Heterobranchia</taxon>
        <taxon>Euthyneura</taxon>
        <taxon>Panpulmonata</taxon>
        <taxon>Sacoglossa</taxon>
        <taxon>Placobranchoidea</taxon>
        <taxon>Plakobranchidae</taxon>
        <taxon>Plakobranchus</taxon>
    </lineage>
</organism>
<sequence>MVLQGTDAKYEYAYAAKNIMEGKVQGGRRRGRQRKRWDDNIKDWTGLELRITLRRVEQFGEENSHGGPTDNPFKG</sequence>
<evidence type="ECO:0000313" key="1">
    <source>
        <dbReference type="EMBL" id="GFO08001.1"/>
    </source>
</evidence>
<name>A0AAV4AI46_9GAST</name>
<evidence type="ECO:0000313" key="2">
    <source>
        <dbReference type="Proteomes" id="UP000735302"/>
    </source>
</evidence>
<protein>
    <submittedName>
        <fullName evidence="1">UDP-glucuronosyltransferase 2a1-like</fullName>
    </submittedName>
</protein>
<dbReference type="Proteomes" id="UP000735302">
    <property type="component" value="Unassembled WGS sequence"/>
</dbReference>
<accession>A0AAV4AI46</accession>
<proteinExistence type="predicted"/>
<comment type="caution">
    <text evidence="1">The sequence shown here is derived from an EMBL/GenBank/DDBJ whole genome shotgun (WGS) entry which is preliminary data.</text>
</comment>
<dbReference type="AlphaFoldDB" id="A0AAV4AI46"/>
<reference evidence="1 2" key="1">
    <citation type="journal article" date="2021" name="Elife">
        <title>Chloroplast acquisition without the gene transfer in kleptoplastic sea slugs, Plakobranchus ocellatus.</title>
        <authorList>
            <person name="Maeda T."/>
            <person name="Takahashi S."/>
            <person name="Yoshida T."/>
            <person name="Shimamura S."/>
            <person name="Takaki Y."/>
            <person name="Nagai Y."/>
            <person name="Toyoda A."/>
            <person name="Suzuki Y."/>
            <person name="Arimoto A."/>
            <person name="Ishii H."/>
            <person name="Satoh N."/>
            <person name="Nishiyama T."/>
            <person name="Hasebe M."/>
            <person name="Maruyama T."/>
            <person name="Minagawa J."/>
            <person name="Obokata J."/>
            <person name="Shigenobu S."/>
        </authorList>
    </citation>
    <scope>NUCLEOTIDE SEQUENCE [LARGE SCALE GENOMIC DNA]</scope>
</reference>
<keyword evidence="2" id="KW-1185">Reference proteome</keyword>
<dbReference type="EMBL" id="BLXT01003924">
    <property type="protein sequence ID" value="GFO08001.1"/>
    <property type="molecule type" value="Genomic_DNA"/>
</dbReference>